<keyword evidence="2" id="KW-1185">Reference proteome</keyword>
<dbReference type="AlphaFoldDB" id="A0A2I0IRZ5"/>
<accession>A0A2I0IRZ5</accession>
<sequence>MQIEQKTPRKRHLGALISVSEEELKIRDELEEDVERNLEEEIKDQIYHLSLRLSRLYQHRKEIINARGGHDLHPERSFCEVNISIKMEGGMKIQIKETKKPESQDIRARPHHRVAAPVSAASRSVASTSGKSFNWVQWRPPWCQRPQWEGWPAMRLPPLATAPPLRFWFLPFF</sequence>
<gene>
    <name evidence="1" type="ORF">CRG98_032834</name>
</gene>
<organism evidence="1 2">
    <name type="scientific">Punica granatum</name>
    <name type="common">Pomegranate</name>
    <dbReference type="NCBI Taxonomy" id="22663"/>
    <lineage>
        <taxon>Eukaryota</taxon>
        <taxon>Viridiplantae</taxon>
        <taxon>Streptophyta</taxon>
        <taxon>Embryophyta</taxon>
        <taxon>Tracheophyta</taxon>
        <taxon>Spermatophyta</taxon>
        <taxon>Magnoliopsida</taxon>
        <taxon>eudicotyledons</taxon>
        <taxon>Gunneridae</taxon>
        <taxon>Pentapetalae</taxon>
        <taxon>rosids</taxon>
        <taxon>malvids</taxon>
        <taxon>Myrtales</taxon>
        <taxon>Lythraceae</taxon>
        <taxon>Punica</taxon>
    </lineage>
</organism>
<protein>
    <submittedName>
        <fullName evidence="1">Uncharacterized protein</fullName>
    </submittedName>
</protein>
<dbReference type="Proteomes" id="UP000233551">
    <property type="component" value="Unassembled WGS sequence"/>
</dbReference>
<reference evidence="1 2" key="1">
    <citation type="submission" date="2017-11" db="EMBL/GenBank/DDBJ databases">
        <title>De-novo sequencing of pomegranate (Punica granatum L.) genome.</title>
        <authorList>
            <person name="Akparov Z."/>
            <person name="Amiraslanov A."/>
            <person name="Hajiyeva S."/>
            <person name="Abbasov M."/>
            <person name="Kaur K."/>
            <person name="Hamwieh A."/>
            <person name="Solovyev V."/>
            <person name="Salamov A."/>
            <person name="Braich B."/>
            <person name="Kosarev P."/>
            <person name="Mahmoud A."/>
            <person name="Hajiyev E."/>
            <person name="Babayeva S."/>
            <person name="Izzatullayeva V."/>
            <person name="Mammadov A."/>
            <person name="Mammadov A."/>
            <person name="Sharifova S."/>
            <person name="Ojaghi J."/>
            <person name="Eynullazada K."/>
            <person name="Bayramov B."/>
            <person name="Abdulazimova A."/>
            <person name="Shahmuradov I."/>
        </authorList>
    </citation>
    <scope>NUCLEOTIDE SEQUENCE [LARGE SCALE GENOMIC DNA]</scope>
    <source>
        <strain evidence="2">cv. AG2017</strain>
        <tissue evidence="1">Leaf</tissue>
    </source>
</reference>
<dbReference type="STRING" id="22663.A0A2I0IRZ5"/>
<name>A0A2I0IRZ5_PUNGR</name>
<comment type="caution">
    <text evidence="1">The sequence shown here is derived from an EMBL/GenBank/DDBJ whole genome shotgun (WGS) entry which is preliminary data.</text>
</comment>
<evidence type="ECO:0000313" key="1">
    <source>
        <dbReference type="EMBL" id="PKI46762.1"/>
    </source>
</evidence>
<proteinExistence type="predicted"/>
<dbReference type="EMBL" id="PGOL01002584">
    <property type="protein sequence ID" value="PKI46762.1"/>
    <property type="molecule type" value="Genomic_DNA"/>
</dbReference>
<evidence type="ECO:0000313" key="2">
    <source>
        <dbReference type="Proteomes" id="UP000233551"/>
    </source>
</evidence>